<evidence type="ECO:0000256" key="10">
    <source>
        <dbReference type="ARBA" id="ARBA00031323"/>
    </source>
</evidence>
<dbReference type="PANTHER" id="PTHR11579">
    <property type="entry name" value="PROTEIN-L-ISOASPARTATE O-METHYLTRANSFERASE"/>
    <property type="match status" value="1"/>
</dbReference>
<comment type="caution">
    <text evidence="12">The sequence shown here is derived from an EMBL/GenBank/DDBJ whole genome shotgun (WGS) entry which is preliminary data.</text>
</comment>
<evidence type="ECO:0000256" key="7">
    <source>
        <dbReference type="ARBA" id="ARBA00022679"/>
    </source>
</evidence>
<dbReference type="CDD" id="cd02440">
    <property type="entry name" value="AdoMet_MTases"/>
    <property type="match status" value="1"/>
</dbReference>
<evidence type="ECO:0000256" key="3">
    <source>
        <dbReference type="ARBA" id="ARBA00011890"/>
    </source>
</evidence>
<evidence type="ECO:0000313" key="13">
    <source>
        <dbReference type="Proteomes" id="UP000270343"/>
    </source>
</evidence>
<comment type="subcellular location">
    <subcellularLocation>
        <location evidence="1">Cytoplasm</location>
    </subcellularLocation>
</comment>
<dbReference type="RefSeq" id="WP_120753432.1">
    <property type="nucleotide sequence ID" value="NZ_JBFADQ010000114.1"/>
</dbReference>
<protein>
    <recommendedName>
        <fullName evidence="4">Protein-L-isoaspartate O-methyltransferase</fullName>
        <ecNumber evidence="3">2.1.1.77</ecNumber>
    </recommendedName>
    <alternativeName>
        <fullName evidence="11">L-isoaspartyl protein carboxyl methyltransferase</fullName>
    </alternativeName>
    <alternativeName>
        <fullName evidence="9">Protein L-isoaspartyl methyltransferase</fullName>
    </alternativeName>
    <alternativeName>
        <fullName evidence="10">Protein-beta-aspartate methyltransferase</fullName>
    </alternativeName>
</protein>
<evidence type="ECO:0000256" key="11">
    <source>
        <dbReference type="ARBA" id="ARBA00031350"/>
    </source>
</evidence>
<keyword evidence="6 12" id="KW-0489">Methyltransferase</keyword>
<proteinExistence type="inferred from homology"/>
<dbReference type="Gene3D" id="3.40.50.150">
    <property type="entry name" value="Vaccinia Virus protein VP39"/>
    <property type="match status" value="1"/>
</dbReference>
<name>A0A3B0BXD9_9ACTN</name>
<dbReference type="GO" id="GO:0005737">
    <property type="term" value="C:cytoplasm"/>
    <property type="evidence" value="ECO:0007669"/>
    <property type="project" value="UniProtKB-SubCell"/>
</dbReference>
<keyword evidence="7 12" id="KW-0808">Transferase</keyword>
<dbReference type="Proteomes" id="UP000270343">
    <property type="component" value="Unassembled WGS sequence"/>
</dbReference>
<evidence type="ECO:0000256" key="5">
    <source>
        <dbReference type="ARBA" id="ARBA00022490"/>
    </source>
</evidence>
<gene>
    <name evidence="12" type="ORF">D7231_03395</name>
</gene>
<dbReference type="GO" id="GO:0004719">
    <property type="term" value="F:protein-L-isoaspartate (D-aspartate) O-methyltransferase activity"/>
    <property type="evidence" value="ECO:0007669"/>
    <property type="project" value="UniProtKB-EC"/>
</dbReference>
<dbReference type="OrthoDB" id="5143400at2"/>
<dbReference type="EC" id="2.1.1.77" evidence="3"/>
<dbReference type="PANTHER" id="PTHR11579:SF0">
    <property type="entry name" value="PROTEIN-L-ISOASPARTATE(D-ASPARTATE) O-METHYLTRANSFERASE"/>
    <property type="match status" value="1"/>
</dbReference>
<dbReference type="InterPro" id="IPR000682">
    <property type="entry name" value="PCMT"/>
</dbReference>
<keyword evidence="13" id="KW-1185">Reference proteome</keyword>
<dbReference type="AlphaFoldDB" id="A0A3B0BXD9"/>
<dbReference type="Pfam" id="PF01135">
    <property type="entry name" value="PCMT"/>
    <property type="match status" value="1"/>
</dbReference>
<organism evidence="12 13">
    <name type="scientific">Streptomyces klenkii</name>
    <dbReference type="NCBI Taxonomy" id="1420899"/>
    <lineage>
        <taxon>Bacteria</taxon>
        <taxon>Bacillati</taxon>
        <taxon>Actinomycetota</taxon>
        <taxon>Actinomycetes</taxon>
        <taxon>Kitasatosporales</taxon>
        <taxon>Streptomycetaceae</taxon>
        <taxon>Streptomyces</taxon>
    </lineage>
</organism>
<evidence type="ECO:0000256" key="8">
    <source>
        <dbReference type="ARBA" id="ARBA00022691"/>
    </source>
</evidence>
<dbReference type="EMBL" id="RBAM01000002">
    <property type="protein sequence ID" value="RKN76086.1"/>
    <property type="molecule type" value="Genomic_DNA"/>
</dbReference>
<evidence type="ECO:0000313" key="12">
    <source>
        <dbReference type="EMBL" id="RKN76086.1"/>
    </source>
</evidence>
<reference evidence="12 13" key="1">
    <citation type="journal article" date="2015" name="Antonie Van Leeuwenhoek">
        <title>Streptomyces klenkii sp. nov., isolated from deep marine sediment.</title>
        <authorList>
            <person name="Veyisoglu A."/>
            <person name="Sahin N."/>
        </authorList>
    </citation>
    <scope>NUCLEOTIDE SEQUENCE [LARGE SCALE GENOMIC DNA]</scope>
    <source>
        <strain evidence="12 13">KCTC 29202</strain>
    </source>
</reference>
<accession>A0A3B0BXD9</accession>
<evidence type="ECO:0000256" key="1">
    <source>
        <dbReference type="ARBA" id="ARBA00004496"/>
    </source>
</evidence>
<keyword evidence="5" id="KW-0963">Cytoplasm</keyword>
<comment type="similarity">
    <text evidence="2">Belongs to the methyltransferase superfamily. L-isoaspartyl/D-aspartyl protein methyltransferase family.</text>
</comment>
<evidence type="ECO:0000256" key="6">
    <source>
        <dbReference type="ARBA" id="ARBA00022603"/>
    </source>
</evidence>
<keyword evidence="8" id="KW-0949">S-adenosyl-L-methionine</keyword>
<dbReference type="SUPFAM" id="SSF53335">
    <property type="entry name" value="S-adenosyl-L-methionine-dependent methyltransferases"/>
    <property type="match status" value="1"/>
</dbReference>
<evidence type="ECO:0000256" key="9">
    <source>
        <dbReference type="ARBA" id="ARBA00030757"/>
    </source>
</evidence>
<evidence type="ECO:0000256" key="4">
    <source>
        <dbReference type="ARBA" id="ARBA00013346"/>
    </source>
</evidence>
<dbReference type="GO" id="GO:0032259">
    <property type="term" value="P:methylation"/>
    <property type="evidence" value="ECO:0007669"/>
    <property type="project" value="UniProtKB-KW"/>
</dbReference>
<evidence type="ECO:0000256" key="2">
    <source>
        <dbReference type="ARBA" id="ARBA00005369"/>
    </source>
</evidence>
<sequence length="389" mass="42881">MSTPARLVQILTNKGSLPPESPWRAAVQGVPRELFLPDTFEAGGHTFDRSGNPERWARAVYADLPLITQVNEGVDLGEDAYQRPTSSSSMPTVMLDMLGLLDVREGQTVFEAGAGTGYNAAWLCHRLGSGRVTTMDVDPGIAEQAENNLARAGFTPRVLCGNAEDRLLQGAPYDRILATYTVPEIPYAWVAQAPRGRIVAPWGGGLFHYSFAVLDVSDGRAEGRFTGNPAFMHTRSRPGGGGRLRDFLHHEDDGVPGRTTVSPLRVTDDPDALFYVDLAVRDAWHFVGKADDGSGESTLWLFSHDKKSWATAEYVPGDQADYEVEQYGPRRLWDEVEAAYRRWERYGRPGRDRAGLAVDCEGERVWLDDPSNVIASRSRGTPTRCGDLR</sequence>
<dbReference type="InterPro" id="IPR029063">
    <property type="entry name" value="SAM-dependent_MTases_sf"/>
</dbReference>